<dbReference type="Gene3D" id="3.40.30.10">
    <property type="entry name" value="Glutaredoxin"/>
    <property type="match status" value="1"/>
</dbReference>
<evidence type="ECO:0000313" key="3">
    <source>
        <dbReference type="EMBL" id="WOT04402.1"/>
    </source>
</evidence>
<evidence type="ECO:0000259" key="2">
    <source>
        <dbReference type="PROSITE" id="PS51352"/>
    </source>
</evidence>
<dbReference type="RefSeq" id="WP_310472033.1">
    <property type="nucleotide sequence ID" value="NZ_CP136522.1"/>
</dbReference>
<dbReference type="PROSITE" id="PS51352">
    <property type="entry name" value="THIOREDOXIN_2"/>
    <property type="match status" value="1"/>
</dbReference>
<sequence length="174" mass="19919">MAENDSAQSIMRTLLKLAKQLVIMLLVFTLVSVAVDIWRSKDINTMDLPNIKALTIDGTQVDVIAMSYEQPVLVYFWGTWCPVCRLVSPAVDMMSQHYFVVTLAMRSGNKQTLSQYLQHKQLGFSVVNDPRGQYSRLWSVQVTPTIMIIKNGQLQYFTSGFTSLPGMWWRMWMA</sequence>
<dbReference type="EMBL" id="CP136522">
    <property type="protein sequence ID" value="WOT04402.1"/>
    <property type="molecule type" value="Genomic_DNA"/>
</dbReference>
<dbReference type="InterPro" id="IPR036249">
    <property type="entry name" value="Thioredoxin-like_sf"/>
</dbReference>
<keyword evidence="1" id="KW-0812">Transmembrane</keyword>
<protein>
    <submittedName>
        <fullName evidence="3">Protein disulfide oxidoreductase</fullName>
    </submittedName>
</protein>
<keyword evidence="1" id="KW-0472">Membrane</keyword>
<dbReference type="PANTHER" id="PTHR42852">
    <property type="entry name" value="THIOL:DISULFIDE INTERCHANGE PROTEIN DSBE"/>
    <property type="match status" value="1"/>
</dbReference>
<feature type="transmembrane region" description="Helical" evidence="1">
    <location>
        <begin position="21"/>
        <end position="38"/>
    </location>
</feature>
<dbReference type="Proteomes" id="UP001529491">
    <property type="component" value="Chromosome"/>
</dbReference>
<dbReference type="InterPro" id="IPR050553">
    <property type="entry name" value="Thioredoxin_ResA/DsbE_sf"/>
</dbReference>
<proteinExistence type="predicted"/>
<dbReference type="SUPFAM" id="SSF52833">
    <property type="entry name" value="Thioredoxin-like"/>
    <property type="match status" value="1"/>
</dbReference>
<name>A0ABZ0JVS2_9GAMM</name>
<reference evidence="3 4" key="1">
    <citation type="submission" date="2023-10" db="EMBL/GenBank/DDBJ databases">
        <title>Complete genome sequence of Shewanella sp. DAU334.</title>
        <authorList>
            <person name="Lee Y.-S."/>
            <person name="Jeong H.-R."/>
            <person name="Hwang E.-J."/>
            <person name="Choi Y.-L."/>
            <person name="Kim G.-D."/>
        </authorList>
    </citation>
    <scope>NUCLEOTIDE SEQUENCE [LARGE SCALE GENOMIC DNA]</scope>
    <source>
        <strain evidence="3 4">DAU334</strain>
    </source>
</reference>
<organism evidence="3 4">
    <name type="scientific">Shewanella youngdeokensis</name>
    <dbReference type="NCBI Taxonomy" id="2999068"/>
    <lineage>
        <taxon>Bacteria</taxon>
        <taxon>Pseudomonadati</taxon>
        <taxon>Pseudomonadota</taxon>
        <taxon>Gammaproteobacteria</taxon>
        <taxon>Alteromonadales</taxon>
        <taxon>Shewanellaceae</taxon>
        <taxon>Shewanella</taxon>
    </lineage>
</organism>
<dbReference type="Pfam" id="PF00578">
    <property type="entry name" value="AhpC-TSA"/>
    <property type="match status" value="1"/>
</dbReference>
<dbReference type="CDD" id="cd03011">
    <property type="entry name" value="TlpA_like_ScsD_MtbDsbE"/>
    <property type="match status" value="1"/>
</dbReference>
<dbReference type="PANTHER" id="PTHR42852:SF17">
    <property type="entry name" value="THIOREDOXIN-LIKE PROTEIN HI_1115"/>
    <property type="match status" value="1"/>
</dbReference>
<gene>
    <name evidence="3" type="ORF">RGE70_13875</name>
</gene>
<dbReference type="InterPro" id="IPR013766">
    <property type="entry name" value="Thioredoxin_domain"/>
</dbReference>
<evidence type="ECO:0000313" key="4">
    <source>
        <dbReference type="Proteomes" id="UP001529491"/>
    </source>
</evidence>
<evidence type="ECO:0000256" key="1">
    <source>
        <dbReference type="SAM" id="Phobius"/>
    </source>
</evidence>
<keyword evidence="1" id="KW-1133">Transmembrane helix</keyword>
<feature type="domain" description="Thioredoxin" evidence="2">
    <location>
        <begin position="42"/>
        <end position="174"/>
    </location>
</feature>
<dbReference type="InterPro" id="IPR000866">
    <property type="entry name" value="AhpC/TSA"/>
</dbReference>
<keyword evidence="4" id="KW-1185">Reference proteome</keyword>
<accession>A0ABZ0JVS2</accession>